<evidence type="ECO:0000313" key="2">
    <source>
        <dbReference type="EMBL" id="CAH0726809.1"/>
    </source>
</evidence>
<protein>
    <submittedName>
        <fullName evidence="2">Uncharacterized protein</fullName>
    </submittedName>
</protein>
<feature type="region of interest" description="Disordered" evidence="1">
    <location>
        <begin position="319"/>
        <end position="341"/>
    </location>
</feature>
<feature type="compositionally biased region" description="Basic and acidic residues" evidence="1">
    <location>
        <begin position="551"/>
        <end position="562"/>
    </location>
</feature>
<proteinExistence type="predicted"/>
<feature type="compositionally biased region" description="Basic residues" evidence="1">
    <location>
        <begin position="587"/>
        <end position="607"/>
    </location>
</feature>
<gene>
    <name evidence="2" type="ORF">BINO364_LOCUS12227</name>
</gene>
<feature type="compositionally biased region" description="Low complexity" evidence="1">
    <location>
        <begin position="251"/>
        <end position="261"/>
    </location>
</feature>
<organism evidence="2 3">
    <name type="scientific">Brenthis ino</name>
    <name type="common">lesser marbled fritillary</name>
    <dbReference type="NCBI Taxonomy" id="405034"/>
    <lineage>
        <taxon>Eukaryota</taxon>
        <taxon>Metazoa</taxon>
        <taxon>Ecdysozoa</taxon>
        <taxon>Arthropoda</taxon>
        <taxon>Hexapoda</taxon>
        <taxon>Insecta</taxon>
        <taxon>Pterygota</taxon>
        <taxon>Neoptera</taxon>
        <taxon>Endopterygota</taxon>
        <taxon>Lepidoptera</taxon>
        <taxon>Glossata</taxon>
        <taxon>Ditrysia</taxon>
        <taxon>Papilionoidea</taxon>
        <taxon>Nymphalidae</taxon>
        <taxon>Heliconiinae</taxon>
        <taxon>Argynnini</taxon>
        <taxon>Brenthis</taxon>
    </lineage>
</organism>
<keyword evidence="3" id="KW-1185">Reference proteome</keyword>
<dbReference type="OrthoDB" id="8122210at2759"/>
<feature type="region of interest" description="Disordered" evidence="1">
    <location>
        <begin position="549"/>
        <end position="611"/>
    </location>
</feature>
<feature type="region of interest" description="Disordered" evidence="1">
    <location>
        <begin position="251"/>
        <end position="304"/>
    </location>
</feature>
<dbReference type="AlphaFoldDB" id="A0A8J9YDK6"/>
<feature type="non-terminal residue" evidence="2">
    <location>
        <position position="641"/>
    </location>
</feature>
<evidence type="ECO:0000256" key="1">
    <source>
        <dbReference type="SAM" id="MobiDB-lite"/>
    </source>
</evidence>
<name>A0A8J9YDK6_9NEOP</name>
<dbReference type="Proteomes" id="UP000838878">
    <property type="component" value="Chromosome 6"/>
</dbReference>
<accession>A0A8J9YDK6</accession>
<evidence type="ECO:0000313" key="3">
    <source>
        <dbReference type="Proteomes" id="UP000838878"/>
    </source>
</evidence>
<sequence length="641" mass="72534">MRTRCIVCHLVFCCGRCRWKHEQNTHNLTYDCPICRGNRFLCRPQDLNEDFIQHLSSEHLPLQCKKCKKFFITMEDLVDIDKCSTISELLDPVIDIKKDSNVDEKFDSLYEKAINDNFEAIVSVNNLTKTAVITPIVRKKYLVDYESSDTDYEDTQQDQSVITPCPEITHKTPKLKRQRAATPHVNKFVNLIRQNVVEVNEDAINEDLSTNNYLPINNRTTPVRHDDAGSLEKEMTTPHIPHTLKIAQTVTTSTPTHPVTPNWSLFPGSGTDSPLSEIETTESPAQSIDQEAEASKPNSNTGPKLKSIIVVGSRLKLGSQDSTEKQVTFQDSANSNSNESSIKTKKVKFADDTVFNQEPKIKRVFRKPKRMLTPGPQKPRYVYNPRFQALINRFENQAMTLARTPVNTKDKEKDLEDTPPAGDHNIPARAISFKDDSPIVESGSQSKESNELFKTCTDSPAQPINNAITALSANIAGTLQTCLTSVLRSTDEETELQFKFVITKKTVSVKRIAENGDYEKLTEINTDQQNKENIWSAVTKAVKNMFWSNKDTPHRSSIEERTFNSTSSSSSKRKVDDMSDSDLSPLNHKRHKYEGRIRGRPPLHRSRSYGVSSLRTFNSAEQQSLLKELSMNQDDAMNLSF</sequence>
<dbReference type="EMBL" id="OV170226">
    <property type="protein sequence ID" value="CAH0726809.1"/>
    <property type="molecule type" value="Genomic_DNA"/>
</dbReference>
<feature type="region of interest" description="Disordered" evidence="1">
    <location>
        <begin position="409"/>
        <end position="428"/>
    </location>
</feature>
<reference evidence="2" key="1">
    <citation type="submission" date="2021-12" db="EMBL/GenBank/DDBJ databases">
        <authorList>
            <person name="Martin H S."/>
        </authorList>
    </citation>
    <scope>NUCLEOTIDE SEQUENCE</scope>
</reference>